<gene>
    <name evidence="8" type="ORF">IFR04_001246</name>
</gene>
<dbReference type="GO" id="GO:0016020">
    <property type="term" value="C:membrane"/>
    <property type="evidence" value="ECO:0007669"/>
    <property type="project" value="UniProtKB-SubCell"/>
</dbReference>
<keyword evidence="3 6" id="KW-1133">Transmembrane helix</keyword>
<reference evidence="8" key="1">
    <citation type="submission" date="2021-02" db="EMBL/GenBank/DDBJ databases">
        <title>Genome sequence Cadophora malorum strain M34.</title>
        <authorList>
            <person name="Stefanovic E."/>
            <person name="Vu D."/>
            <person name="Scully C."/>
            <person name="Dijksterhuis J."/>
            <person name="Roader J."/>
            <person name="Houbraken J."/>
        </authorList>
    </citation>
    <scope>NUCLEOTIDE SEQUENCE</scope>
    <source>
        <strain evidence="8">M34</strain>
    </source>
</reference>
<accession>A0A8H7WIK3</accession>
<evidence type="ECO:0000313" key="9">
    <source>
        <dbReference type="Proteomes" id="UP000664132"/>
    </source>
</evidence>
<dbReference type="Pfam" id="PF20684">
    <property type="entry name" value="Fung_rhodopsin"/>
    <property type="match status" value="1"/>
</dbReference>
<evidence type="ECO:0000256" key="4">
    <source>
        <dbReference type="ARBA" id="ARBA00023136"/>
    </source>
</evidence>
<dbReference type="InterPro" id="IPR052337">
    <property type="entry name" value="SAT4-like"/>
</dbReference>
<dbReference type="PANTHER" id="PTHR33048:SF108">
    <property type="entry name" value="INTEGRAL MEMBRANE PROTEIN"/>
    <property type="match status" value="1"/>
</dbReference>
<feature type="transmembrane region" description="Helical" evidence="6">
    <location>
        <begin position="137"/>
        <end position="156"/>
    </location>
</feature>
<sequence length="389" mass="43155">MAAMQGSAPPPPGITPNFEHPEDVLRTINTVSIVVTIAAMAPLVAGRVFIRVFSTKLFYVEDYFCVVSWVLSTAYCLTVGNHGGGNHVWEVTKDNMVGFQKALYADSVTYGPATWSTKTTLLLIFIRVFSPFRKTVIFIYLFILAMLLYYLPVMIIKARICNPIAALWTPDLPAVCLDRVKLFYLDTVMSALTDVVILILPIPLVWSLKMALKKKLRIAALLGAGGIATGASVVRLILVFQPNSFDDETVSFIRFNLLGYLPSSDYRNVAEVGIGIICACLPAFNFLFIKTRLDRSKAASARANRSQYISSTKLSRMKSSRDIESSGEEGRSLTRVPTATYVDVRAVAHQREELTRVPTATYVHVKSLATVDPMDDLVLQLERVETARR</sequence>
<name>A0A8H7WIK3_9HELO</name>
<feature type="transmembrane region" description="Helical" evidence="6">
    <location>
        <begin position="218"/>
        <end position="240"/>
    </location>
</feature>
<comment type="caution">
    <text evidence="8">The sequence shown here is derived from an EMBL/GenBank/DDBJ whole genome shotgun (WGS) entry which is preliminary data.</text>
</comment>
<dbReference type="OrthoDB" id="2496787at2759"/>
<keyword evidence="4 6" id="KW-0472">Membrane</keyword>
<evidence type="ECO:0000313" key="8">
    <source>
        <dbReference type="EMBL" id="KAG4425549.1"/>
    </source>
</evidence>
<dbReference type="InterPro" id="IPR049326">
    <property type="entry name" value="Rhodopsin_dom_fungi"/>
</dbReference>
<feature type="transmembrane region" description="Helical" evidence="6">
    <location>
        <begin position="28"/>
        <end position="50"/>
    </location>
</feature>
<proteinExistence type="inferred from homology"/>
<evidence type="ECO:0000256" key="5">
    <source>
        <dbReference type="ARBA" id="ARBA00038359"/>
    </source>
</evidence>
<evidence type="ECO:0000256" key="2">
    <source>
        <dbReference type="ARBA" id="ARBA00022692"/>
    </source>
</evidence>
<organism evidence="8 9">
    <name type="scientific">Cadophora malorum</name>
    <dbReference type="NCBI Taxonomy" id="108018"/>
    <lineage>
        <taxon>Eukaryota</taxon>
        <taxon>Fungi</taxon>
        <taxon>Dikarya</taxon>
        <taxon>Ascomycota</taxon>
        <taxon>Pezizomycotina</taxon>
        <taxon>Leotiomycetes</taxon>
        <taxon>Helotiales</taxon>
        <taxon>Ploettnerulaceae</taxon>
        <taxon>Cadophora</taxon>
    </lineage>
</organism>
<evidence type="ECO:0000256" key="6">
    <source>
        <dbReference type="SAM" id="Phobius"/>
    </source>
</evidence>
<dbReference type="AlphaFoldDB" id="A0A8H7WIK3"/>
<feature type="transmembrane region" description="Helical" evidence="6">
    <location>
        <begin position="269"/>
        <end position="289"/>
    </location>
</feature>
<dbReference type="EMBL" id="JAFJYH010000009">
    <property type="protein sequence ID" value="KAG4425549.1"/>
    <property type="molecule type" value="Genomic_DNA"/>
</dbReference>
<feature type="domain" description="Rhodopsin" evidence="7">
    <location>
        <begin position="47"/>
        <end position="288"/>
    </location>
</feature>
<dbReference type="PANTHER" id="PTHR33048">
    <property type="entry name" value="PTH11-LIKE INTEGRAL MEMBRANE PROTEIN (AFU_ORTHOLOGUE AFUA_5G11245)"/>
    <property type="match status" value="1"/>
</dbReference>
<evidence type="ECO:0000256" key="3">
    <source>
        <dbReference type="ARBA" id="ARBA00022989"/>
    </source>
</evidence>
<comment type="similarity">
    <text evidence="5">Belongs to the SAT4 family.</text>
</comment>
<feature type="transmembrane region" description="Helical" evidence="6">
    <location>
        <begin position="182"/>
        <end position="206"/>
    </location>
</feature>
<evidence type="ECO:0000259" key="7">
    <source>
        <dbReference type="Pfam" id="PF20684"/>
    </source>
</evidence>
<protein>
    <recommendedName>
        <fullName evidence="7">Rhodopsin domain-containing protein</fullName>
    </recommendedName>
</protein>
<keyword evidence="2 6" id="KW-0812">Transmembrane</keyword>
<comment type="subcellular location">
    <subcellularLocation>
        <location evidence="1">Membrane</location>
        <topology evidence="1">Multi-pass membrane protein</topology>
    </subcellularLocation>
</comment>
<keyword evidence="9" id="KW-1185">Reference proteome</keyword>
<dbReference type="Proteomes" id="UP000664132">
    <property type="component" value="Unassembled WGS sequence"/>
</dbReference>
<evidence type="ECO:0000256" key="1">
    <source>
        <dbReference type="ARBA" id="ARBA00004141"/>
    </source>
</evidence>